<reference evidence="4" key="1">
    <citation type="submission" date="2022-07" db="EMBL/GenBank/DDBJ databases">
        <title>Phylogenomic reconstructions and comparative analyses of Kickxellomycotina fungi.</title>
        <authorList>
            <person name="Reynolds N.K."/>
            <person name="Stajich J.E."/>
            <person name="Barry K."/>
            <person name="Grigoriev I.V."/>
            <person name="Crous P."/>
            <person name="Smith M.E."/>
        </authorList>
    </citation>
    <scope>NUCLEOTIDE SEQUENCE</scope>
    <source>
        <strain evidence="4">NRRL 1565</strain>
    </source>
</reference>
<dbReference type="EMBL" id="JANBUO010002359">
    <property type="protein sequence ID" value="KAJ2794929.1"/>
    <property type="molecule type" value="Genomic_DNA"/>
</dbReference>
<feature type="region of interest" description="Disordered" evidence="2">
    <location>
        <begin position="413"/>
        <end position="432"/>
    </location>
</feature>
<keyword evidence="1" id="KW-0539">Nucleus</keyword>
<feature type="DNA-binding region" description="HMG box" evidence="1">
    <location>
        <begin position="153"/>
        <end position="221"/>
    </location>
</feature>
<sequence>MDSFHYMYPSNQFGGNPMATSMGYSAPNGTPQLMGAPGEPQQLPMMQYAQSPFQAKASPAAHPQNFSSRIPGDHESAIYCHDSRNGGVTEHPVRQMVMADGSVFVEHIPGYSLVYVPNNGPIEQVLGDMCAVTRTNTGTGKGGNTTRAPRERTGKPSNSFIMYRNFKIKEMREKDPEVNQIDISRMAGSLWKNESEEVKEKFRAKYREEKQLYDMKKNSKRGRSDTIGTIGSDDGLETDFSERVSTPGKRRKSEKSGLGLGFGGSNGTKPRSRTLPANTNFNSSNARANIFSDLRKQVAARSGAAFLDSSPFESPQLHQAYAEMSGSTSANSPIPSMMNGTSYMNGELPPLNLGSVSAFPNGMSVSDHEAALYASSQTGVDPASLAPSVQEDLTSSLVKAGFAAGIHMGFDGQGSNGNIHGEQDSSSLPPGVHDIAAEASIATNNMMASSFYVDGSGDATTDLDNTNASHTQQPPADPQWEQAKELIHDTP</sequence>
<dbReference type="SMART" id="SM00398">
    <property type="entry name" value="HMG"/>
    <property type="match status" value="1"/>
</dbReference>
<proteinExistence type="predicted"/>
<keyword evidence="5" id="KW-1185">Reference proteome</keyword>
<feature type="compositionally biased region" description="Basic and acidic residues" evidence="2">
    <location>
        <begin position="482"/>
        <end position="491"/>
    </location>
</feature>
<accession>A0A9W8HQ85</accession>
<feature type="region of interest" description="Disordered" evidence="2">
    <location>
        <begin position="136"/>
        <end position="157"/>
    </location>
</feature>
<feature type="region of interest" description="Disordered" evidence="2">
    <location>
        <begin position="454"/>
        <end position="491"/>
    </location>
</feature>
<dbReference type="SUPFAM" id="SSF47095">
    <property type="entry name" value="HMG-box"/>
    <property type="match status" value="1"/>
</dbReference>
<feature type="compositionally biased region" description="Polar residues" evidence="2">
    <location>
        <begin position="458"/>
        <end position="474"/>
    </location>
</feature>
<dbReference type="Gene3D" id="1.10.30.10">
    <property type="entry name" value="High mobility group box domain"/>
    <property type="match status" value="1"/>
</dbReference>
<evidence type="ECO:0000256" key="1">
    <source>
        <dbReference type="PROSITE-ProRule" id="PRU00267"/>
    </source>
</evidence>
<keyword evidence="1" id="KW-0238">DNA-binding</keyword>
<comment type="caution">
    <text evidence="4">The sequence shown here is derived from an EMBL/GenBank/DDBJ whole genome shotgun (WGS) entry which is preliminary data.</text>
</comment>
<feature type="non-terminal residue" evidence="4">
    <location>
        <position position="491"/>
    </location>
</feature>
<evidence type="ECO:0000256" key="2">
    <source>
        <dbReference type="SAM" id="MobiDB-lite"/>
    </source>
</evidence>
<gene>
    <name evidence="4" type="ORF">H4R20_006058</name>
</gene>
<dbReference type="AlphaFoldDB" id="A0A9W8HQ85"/>
<evidence type="ECO:0000259" key="3">
    <source>
        <dbReference type="PROSITE" id="PS50118"/>
    </source>
</evidence>
<dbReference type="InterPro" id="IPR009071">
    <property type="entry name" value="HMG_box_dom"/>
</dbReference>
<protein>
    <recommendedName>
        <fullName evidence="3">HMG box domain-containing protein</fullName>
    </recommendedName>
</protein>
<evidence type="ECO:0000313" key="4">
    <source>
        <dbReference type="EMBL" id="KAJ2794929.1"/>
    </source>
</evidence>
<name>A0A9W8HQ85_9FUNG</name>
<evidence type="ECO:0000313" key="5">
    <source>
        <dbReference type="Proteomes" id="UP001140094"/>
    </source>
</evidence>
<feature type="domain" description="HMG box" evidence="3">
    <location>
        <begin position="153"/>
        <end position="221"/>
    </location>
</feature>
<dbReference type="GO" id="GO:0005634">
    <property type="term" value="C:nucleus"/>
    <property type="evidence" value="ECO:0007669"/>
    <property type="project" value="UniProtKB-UniRule"/>
</dbReference>
<dbReference type="InterPro" id="IPR036910">
    <property type="entry name" value="HMG_box_dom_sf"/>
</dbReference>
<dbReference type="CDD" id="cd01389">
    <property type="entry name" value="HMG-box_ROX1-like"/>
    <property type="match status" value="1"/>
</dbReference>
<dbReference type="OrthoDB" id="6247875at2759"/>
<feature type="region of interest" description="Disordered" evidence="2">
    <location>
        <begin position="217"/>
        <end position="281"/>
    </location>
</feature>
<organism evidence="4 5">
    <name type="scientific">Coemansia guatemalensis</name>
    <dbReference type="NCBI Taxonomy" id="2761395"/>
    <lineage>
        <taxon>Eukaryota</taxon>
        <taxon>Fungi</taxon>
        <taxon>Fungi incertae sedis</taxon>
        <taxon>Zoopagomycota</taxon>
        <taxon>Kickxellomycotina</taxon>
        <taxon>Kickxellomycetes</taxon>
        <taxon>Kickxellales</taxon>
        <taxon>Kickxellaceae</taxon>
        <taxon>Coemansia</taxon>
    </lineage>
</organism>
<dbReference type="GO" id="GO:0003677">
    <property type="term" value="F:DNA binding"/>
    <property type="evidence" value="ECO:0007669"/>
    <property type="project" value="UniProtKB-UniRule"/>
</dbReference>
<dbReference type="Proteomes" id="UP001140094">
    <property type="component" value="Unassembled WGS sequence"/>
</dbReference>
<dbReference type="PROSITE" id="PS50118">
    <property type="entry name" value="HMG_BOX_2"/>
    <property type="match status" value="1"/>
</dbReference>
<dbReference type="Pfam" id="PF00505">
    <property type="entry name" value="HMG_box"/>
    <property type="match status" value="1"/>
</dbReference>